<feature type="chain" id="PRO_5047381663" description="Right-handed parallel beta-helix repeat-containing protein" evidence="1">
    <location>
        <begin position="30"/>
        <end position="551"/>
    </location>
</feature>
<reference evidence="3" key="1">
    <citation type="journal article" date="2019" name="Int. J. Syst. Evol. Microbiol.">
        <title>The Global Catalogue of Microorganisms (GCM) 10K type strain sequencing project: providing services to taxonomists for standard genome sequencing and annotation.</title>
        <authorList>
            <consortium name="The Broad Institute Genomics Platform"/>
            <consortium name="The Broad Institute Genome Sequencing Center for Infectious Disease"/>
            <person name="Wu L."/>
            <person name="Ma J."/>
        </authorList>
    </citation>
    <scope>NUCLEOTIDE SEQUENCE [LARGE SCALE GENOMIC DNA]</scope>
    <source>
        <strain evidence="3">CECT 8531</strain>
    </source>
</reference>
<feature type="signal peptide" evidence="1">
    <location>
        <begin position="1"/>
        <end position="29"/>
    </location>
</feature>
<organism evidence="2 3">
    <name type="scientific">Sphingorhabdus arenilitoris</name>
    <dbReference type="NCBI Taxonomy" id="1490041"/>
    <lineage>
        <taxon>Bacteria</taxon>
        <taxon>Pseudomonadati</taxon>
        <taxon>Pseudomonadota</taxon>
        <taxon>Alphaproteobacteria</taxon>
        <taxon>Sphingomonadales</taxon>
        <taxon>Sphingomonadaceae</taxon>
        <taxon>Sphingorhabdus</taxon>
    </lineage>
</organism>
<keyword evidence="1" id="KW-0732">Signal</keyword>
<keyword evidence="3" id="KW-1185">Reference proteome</keyword>
<dbReference type="RefSeq" id="WP_381420755.1">
    <property type="nucleotide sequence ID" value="NZ_JBHSDH010000010.1"/>
</dbReference>
<dbReference type="Proteomes" id="UP001595887">
    <property type="component" value="Unassembled WGS sequence"/>
</dbReference>
<evidence type="ECO:0000313" key="2">
    <source>
        <dbReference type="EMBL" id="MFC4291163.1"/>
    </source>
</evidence>
<sequence>MKKLTRSRALSRRSLLGTISLAYLPGAFARPSHSAYAKAEAEGIVGGVLKNLYHIVADTVITDDLFLFPGAQFHIEQGVTLTIKGDFMAPLSRVFTGEGKADLLQSPLRSAKPEWWGAVANNFSVDCGPAIAACLNAHIAMEFGPGDYFVPDGIIIDQHNRRIFGTGRTKDFGSTRLVKAGPDGPVAIIGTKTNPGSINDYVKGVEISRIEFSRTKAGSAPRLGRSTAIGLKISYVLDCRFENLRSNEHSIGYEITNAVRTIAEDCVAFRSITSGTAKQDMFIGFEIHDNASLYLKDCNVSMGGDGHFEPLIGARLSGNIADSFLVRFETRAMRTGILIDGKSLDRSDVAHQINVHIDTPVLDQCFEYGLHLSKLSAKASLDITNPYVAAAHGDGTAIQIADCRGSLDISGGQIAATTPLRQSDTQYGASIVRSSGVRIRGLKIMQFPHPFTVSNSSFVDTELSIIQMDRTIEFSASASAIAIADSQAINMRPTIRGKPASFQNAVLISGQSERIKIDATGIDGKALSDENIARFNGSVLQPDAHNMLMIP</sequence>
<accession>A0ABV8RCV1</accession>
<evidence type="ECO:0000313" key="3">
    <source>
        <dbReference type="Proteomes" id="UP001595887"/>
    </source>
</evidence>
<gene>
    <name evidence="2" type="ORF">ACFOWX_01910</name>
</gene>
<dbReference type="InterPro" id="IPR006311">
    <property type="entry name" value="TAT_signal"/>
</dbReference>
<evidence type="ECO:0000256" key="1">
    <source>
        <dbReference type="SAM" id="SignalP"/>
    </source>
</evidence>
<comment type="caution">
    <text evidence="2">The sequence shown here is derived from an EMBL/GenBank/DDBJ whole genome shotgun (WGS) entry which is preliminary data.</text>
</comment>
<dbReference type="EMBL" id="JBHSDH010000010">
    <property type="protein sequence ID" value="MFC4291163.1"/>
    <property type="molecule type" value="Genomic_DNA"/>
</dbReference>
<evidence type="ECO:0008006" key="4">
    <source>
        <dbReference type="Google" id="ProtNLM"/>
    </source>
</evidence>
<dbReference type="PROSITE" id="PS51318">
    <property type="entry name" value="TAT"/>
    <property type="match status" value="1"/>
</dbReference>
<name>A0ABV8RCV1_9SPHN</name>
<proteinExistence type="predicted"/>
<protein>
    <recommendedName>
        <fullName evidence="4">Right-handed parallel beta-helix repeat-containing protein</fullName>
    </recommendedName>
</protein>